<evidence type="ECO:0000313" key="16">
    <source>
        <dbReference type="Proteomes" id="UP000644192"/>
    </source>
</evidence>
<dbReference type="GO" id="GO:0044718">
    <property type="term" value="P:siderophore transmembrane transport"/>
    <property type="evidence" value="ECO:0007669"/>
    <property type="project" value="TreeGrafter"/>
</dbReference>
<comment type="subcellular location">
    <subcellularLocation>
        <location evidence="1 8">Cell outer membrane</location>
        <topology evidence="1 8">Multi-pass membrane protein</topology>
    </subcellularLocation>
</comment>
<name>A0A0F7QY13_PSEAI</name>
<dbReference type="InterPro" id="IPR037066">
    <property type="entry name" value="Plug_dom_sf"/>
</dbReference>
<evidence type="ECO:0000259" key="12">
    <source>
        <dbReference type="Pfam" id="PF07715"/>
    </source>
</evidence>
<evidence type="ECO:0000256" key="10">
    <source>
        <dbReference type="SAM" id="MobiDB-lite"/>
    </source>
</evidence>
<dbReference type="InterPro" id="IPR039426">
    <property type="entry name" value="TonB-dep_rcpt-like"/>
</dbReference>
<comment type="similarity">
    <text evidence="8 9">Belongs to the TonB-dependent receptor family.</text>
</comment>
<dbReference type="SUPFAM" id="SSF56935">
    <property type="entry name" value="Porins"/>
    <property type="match status" value="1"/>
</dbReference>
<dbReference type="EMBL" id="RBSQ01000882">
    <property type="protein sequence ID" value="RMS51164.1"/>
    <property type="molecule type" value="Genomic_DNA"/>
</dbReference>
<keyword evidence="2 8" id="KW-0813">Transport</keyword>
<dbReference type="PANTHER" id="PTHR30069:SF40">
    <property type="entry name" value="TONB-DEPENDENT RECEPTOR NMB0964-RELATED"/>
    <property type="match status" value="1"/>
</dbReference>
<dbReference type="InterPro" id="IPR012910">
    <property type="entry name" value="Plug_dom"/>
</dbReference>
<evidence type="ECO:0000256" key="3">
    <source>
        <dbReference type="ARBA" id="ARBA00022452"/>
    </source>
</evidence>
<dbReference type="SMR" id="A0A0F7QY13"/>
<dbReference type="InterPro" id="IPR036942">
    <property type="entry name" value="Beta-barrel_TonB_sf"/>
</dbReference>
<keyword evidence="6 8" id="KW-0472">Membrane</keyword>
<dbReference type="Gene3D" id="2.170.130.10">
    <property type="entry name" value="TonB-dependent receptor, plug domain"/>
    <property type="match status" value="1"/>
</dbReference>
<reference evidence="13" key="2">
    <citation type="submission" date="2020-01" db="EMBL/GenBank/DDBJ databases">
        <title>Bacteria Cultured from War Wounds Associated with the Conflict in Eastern Ukraine.</title>
        <authorList>
            <person name="Snesrud E."/>
            <person name="Galac M.R."/>
            <person name="Mc Gann P."/>
            <person name="Valentine K."/>
            <person name="Viacheslav K."/>
        </authorList>
    </citation>
    <scope>NUCLEOTIDE SEQUENCE</scope>
    <source>
        <strain evidence="13">VNMU148</strain>
    </source>
</reference>
<keyword evidence="5 9" id="KW-0798">TonB box</keyword>
<evidence type="ECO:0000259" key="11">
    <source>
        <dbReference type="Pfam" id="PF00593"/>
    </source>
</evidence>
<dbReference type="InterPro" id="IPR000531">
    <property type="entry name" value="Beta-barrel_TonB"/>
</dbReference>
<proteinExistence type="inferred from homology"/>
<evidence type="ECO:0000313" key="14">
    <source>
        <dbReference type="EMBL" id="RMS51164.1"/>
    </source>
</evidence>
<evidence type="ECO:0000256" key="2">
    <source>
        <dbReference type="ARBA" id="ARBA00022448"/>
    </source>
</evidence>
<evidence type="ECO:0000313" key="15">
    <source>
        <dbReference type="Proteomes" id="UP000270834"/>
    </source>
</evidence>
<dbReference type="Pfam" id="PF07715">
    <property type="entry name" value="Plug"/>
    <property type="match status" value="1"/>
</dbReference>
<organism evidence="13 16">
    <name type="scientific">Pseudomonas aeruginosa</name>
    <dbReference type="NCBI Taxonomy" id="287"/>
    <lineage>
        <taxon>Bacteria</taxon>
        <taxon>Pseudomonadati</taxon>
        <taxon>Pseudomonadota</taxon>
        <taxon>Gammaproteobacteria</taxon>
        <taxon>Pseudomonadales</taxon>
        <taxon>Pseudomonadaceae</taxon>
        <taxon>Pseudomonas</taxon>
    </lineage>
</organism>
<feature type="region of interest" description="Disordered" evidence="10">
    <location>
        <begin position="218"/>
        <end position="249"/>
    </location>
</feature>
<comment type="caution">
    <text evidence="13">The sequence shown here is derived from an EMBL/GenBank/DDBJ whole genome shotgun (WGS) entry which is preliminary data.</text>
</comment>
<dbReference type="RefSeq" id="WP_003101985.1">
    <property type="nucleotide sequence ID" value="NZ_AP014839.1"/>
</dbReference>
<evidence type="ECO:0000256" key="9">
    <source>
        <dbReference type="RuleBase" id="RU003357"/>
    </source>
</evidence>
<feature type="domain" description="TonB-dependent receptor plug" evidence="12">
    <location>
        <begin position="56"/>
        <end position="156"/>
    </location>
</feature>
<dbReference type="Proteomes" id="UP000270834">
    <property type="component" value="Unassembled WGS sequence"/>
</dbReference>
<evidence type="ECO:0000256" key="8">
    <source>
        <dbReference type="PROSITE-ProRule" id="PRU01360"/>
    </source>
</evidence>
<reference evidence="14 15" key="1">
    <citation type="submission" date="2018-08" db="EMBL/GenBank/DDBJ databases">
        <title>Recombination of ecologically and evolutionarily significant loci maintains genetic cohesion in the Pseudomonas syringae species complex.</title>
        <authorList>
            <person name="Dillon M."/>
            <person name="Thakur S."/>
            <person name="Almeida R.N.D."/>
            <person name="Weir B.S."/>
            <person name="Guttman D.S."/>
        </authorList>
    </citation>
    <scope>NUCLEOTIDE SEQUENCE [LARGE SCALE GENOMIC DNA]</scope>
    <source>
        <strain evidence="14 15">ICMP 7846</strain>
    </source>
</reference>
<keyword evidence="13" id="KW-0675">Receptor</keyword>
<accession>A0A0F7QY13</accession>
<dbReference type="Pfam" id="PF00593">
    <property type="entry name" value="TonB_dep_Rec_b-barrel"/>
    <property type="match status" value="1"/>
</dbReference>
<protein>
    <submittedName>
        <fullName evidence="13">TonB-dependent receptor</fullName>
    </submittedName>
</protein>
<evidence type="ECO:0000256" key="5">
    <source>
        <dbReference type="ARBA" id="ARBA00023077"/>
    </source>
</evidence>
<dbReference type="EMBL" id="WXZT01000038">
    <property type="protein sequence ID" value="MZZ16910.1"/>
    <property type="molecule type" value="Genomic_DNA"/>
</dbReference>
<evidence type="ECO:0000256" key="6">
    <source>
        <dbReference type="ARBA" id="ARBA00023136"/>
    </source>
</evidence>
<feature type="domain" description="TonB-dependent receptor-like beta-barrel" evidence="11">
    <location>
        <begin position="230"/>
        <end position="656"/>
    </location>
</feature>
<sequence length="687" mass="74206">MSSSGLFPSRPLWPLTPLALACLIVSGETLGADGRPSELPSQVITANPLGNESPATPSSVLEGDELTLRQKGSLGETLNGLPGVSSTYFGPGASRPVIRGMDGDRIRLLRNGVGALDASSLSYDHAVPEDPNSVERLEVVRGPAALLYGGNAIGGVVNSFDNRIPSEPVDGIHGSGELRYGGADTTRSRSGALEAGDGNFALHVDAASREFNDVRIPGYAHSSRQRQIDGDTGKHRVQNSDGRQDGGAVGGSYHWEHGYAGLSYSGYDSNYGSPAEDDVRLKMQQDRYAFASEIRDLEGPFTSLKLDAAYTKYEHKEIEDGETGTTFKNEGYEGRIEARHRPLGPLNGVVGAQFANSRFSALGEEAFVPHTETDSAALFALEEWKLSDRLDLSFGARLEHTRVDPDAKGNERFAENDGSQSFTTGSLSTGAVYKLTPIWSLAATLSYTERAPTFYELYANGPHAATGTYEVGDADADKEKAVSTDLALRFDNGVHKGSVGVFYSRFSNYIGLLASGRHRNEEGEVVAAGDDEALPEYLYSGVRADFYGVEAQDRIHLLESPYGNFDLELSGDYTRAKNKDTGEPLPRIAPLRLNTALIWELQQWQARVDVEHAASQHRVPEEELSTDGYTTLGASLGYNFDLGESRWLAFVKGTNLTNQTVRYASSILRDRVPAAGRGIEAGVKVAF</sequence>
<dbReference type="GO" id="GO:0015344">
    <property type="term" value="F:siderophore uptake transmembrane transporter activity"/>
    <property type="evidence" value="ECO:0007669"/>
    <property type="project" value="TreeGrafter"/>
</dbReference>
<keyword evidence="7 8" id="KW-0998">Cell outer membrane</keyword>
<dbReference type="Gene3D" id="2.40.170.20">
    <property type="entry name" value="TonB-dependent receptor, beta-barrel domain"/>
    <property type="match status" value="1"/>
</dbReference>
<evidence type="ECO:0000313" key="13">
    <source>
        <dbReference type="EMBL" id="MZZ16910.1"/>
    </source>
</evidence>
<dbReference type="CDD" id="cd01347">
    <property type="entry name" value="ligand_gated_channel"/>
    <property type="match status" value="1"/>
</dbReference>
<dbReference type="GO" id="GO:0009279">
    <property type="term" value="C:cell outer membrane"/>
    <property type="evidence" value="ECO:0007669"/>
    <property type="project" value="UniProtKB-SubCell"/>
</dbReference>
<evidence type="ECO:0000256" key="4">
    <source>
        <dbReference type="ARBA" id="ARBA00022692"/>
    </source>
</evidence>
<evidence type="ECO:0000256" key="7">
    <source>
        <dbReference type="ARBA" id="ARBA00023237"/>
    </source>
</evidence>
<evidence type="ECO:0000256" key="1">
    <source>
        <dbReference type="ARBA" id="ARBA00004571"/>
    </source>
</evidence>
<accession>A0A1S1C419</accession>
<keyword evidence="4 8" id="KW-0812">Transmembrane</keyword>
<dbReference type="AlphaFoldDB" id="A0A0F7QY13"/>
<keyword evidence="3 8" id="KW-1134">Transmembrane beta strand</keyword>
<dbReference type="PANTHER" id="PTHR30069">
    <property type="entry name" value="TONB-DEPENDENT OUTER MEMBRANE RECEPTOR"/>
    <property type="match status" value="1"/>
</dbReference>
<dbReference type="PROSITE" id="PS52016">
    <property type="entry name" value="TONB_DEPENDENT_REC_3"/>
    <property type="match status" value="1"/>
</dbReference>
<gene>
    <name evidence="14" type="ORF">ALP65_00878</name>
    <name evidence="13" type="ORF">GUL26_32085</name>
</gene>
<dbReference type="Proteomes" id="UP000644192">
    <property type="component" value="Unassembled WGS sequence"/>
</dbReference>